<organism evidence="4 5">
    <name type="scientific">Bradyrhizobium hipponense</name>
    <dbReference type="NCBI Taxonomy" id="2605638"/>
    <lineage>
        <taxon>Bacteria</taxon>
        <taxon>Pseudomonadati</taxon>
        <taxon>Pseudomonadota</taxon>
        <taxon>Alphaproteobacteria</taxon>
        <taxon>Hyphomicrobiales</taxon>
        <taxon>Nitrobacteraceae</taxon>
        <taxon>Bradyrhizobium</taxon>
    </lineage>
</organism>
<dbReference type="Proteomes" id="UP000324797">
    <property type="component" value="Unassembled WGS sequence"/>
</dbReference>
<comment type="caution">
    <text evidence="4">The sequence shown here is derived from an EMBL/GenBank/DDBJ whole genome shotgun (WGS) entry which is preliminary data.</text>
</comment>
<dbReference type="Gene3D" id="3.90.226.10">
    <property type="entry name" value="2-enoyl-CoA Hydratase, Chain A, domain 1"/>
    <property type="match status" value="1"/>
</dbReference>
<keyword evidence="2" id="KW-0576">Peroxisome</keyword>
<dbReference type="CDD" id="cd06558">
    <property type="entry name" value="crotonase-like"/>
    <property type="match status" value="1"/>
</dbReference>
<accession>A0A5S4YJR7</accession>
<evidence type="ECO:0000256" key="2">
    <source>
        <dbReference type="ARBA" id="ARBA00023140"/>
    </source>
</evidence>
<dbReference type="EMBL" id="VSTH01000078">
    <property type="protein sequence ID" value="TYO64252.1"/>
    <property type="molecule type" value="Genomic_DNA"/>
</dbReference>
<comment type="subcellular location">
    <subcellularLocation>
        <location evidence="1">Peroxisome</location>
    </subcellularLocation>
</comment>
<dbReference type="Pfam" id="PF00378">
    <property type="entry name" value="ECH_1"/>
    <property type="match status" value="1"/>
</dbReference>
<dbReference type="AlphaFoldDB" id="A0A5S4YJR7"/>
<keyword evidence="5" id="KW-1185">Reference proteome</keyword>
<dbReference type="PANTHER" id="PTHR43684">
    <property type="match status" value="1"/>
</dbReference>
<keyword evidence="4" id="KW-0456">Lyase</keyword>
<proteinExistence type="predicted"/>
<evidence type="ECO:0000256" key="1">
    <source>
        <dbReference type="ARBA" id="ARBA00004275"/>
    </source>
</evidence>
<gene>
    <name evidence="4" type="ORF">FXV83_23050</name>
</gene>
<protein>
    <submittedName>
        <fullName evidence="4">Enoyl-CoA hydratase</fullName>
        <ecNumber evidence="4">4.2.1.17</ecNumber>
    </submittedName>
</protein>
<name>A0A5S4YJR7_9BRAD</name>
<dbReference type="InterPro" id="IPR029045">
    <property type="entry name" value="ClpP/crotonase-like_dom_sf"/>
</dbReference>
<evidence type="ECO:0000313" key="5">
    <source>
        <dbReference type="Proteomes" id="UP000324797"/>
    </source>
</evidence>
<sequence>MPNGNIVVTEERATRVITLRRPSKKNAITQDMYREMSRAIDTAQDNPEIRCMIITGGSGVFTAGDDIDDFMQAGEANSETLTDGARFLYSLALNVKPIIAAVDGASIGMGTVMLFHCDYVLASTAATFSAPYIHLGLVPVGASSLLMPSTMGYQRAFAMLVMGRTFTAAEAHAAGFVNTVVSSGHTEVEARKVAREICKLPAEAVATSRKLLRAPPEELTRRIDQESHLFGERLKSDEAVAAFNAFANRKRR</sequence>
<dbReference type="RefSeq" id="WP_148741663.1">
    <property type="nucleotide sequence ID" value="NZ_VSTH01000078.1"/>
</dbReference>
<dbReference type="EC" id="4.2.1.17" evidence="4"/>
<dbReference type="SUPFAM" id="SSF52096">
    <property type="entry name" value="ClpP/crotonase"/>
    <property type="match status" value="1"/>
</dbReference>
<dbReference type="InterPro" id="IPR001753">
    <property type="entry name" value="Enoyl-CoA_hydra/iso"/>
</dbReference>
<evidence type="ECO:0000313" key="4">
    <source>
        <dbReference type="EMBL" id="TYO64252.1"/>
    </source>
</evidence>
<reference evidence="4 5" key="1">
    <citation type="submission" date="2019-08" db="EMBL/GenBank/DDBJ databases">
        <title>Bradyrhizobium hipponensis sp. nov., a rhizobium isolated from a Lupinus angustifolius root nodule in Tunisia.</title>
        <authorList>
            <person name="Off K."/>
            <person name="Rejili M."/>
            <person name="Mars M."/>
            <person name="Brachmann A."/>
            <person name="Marin M."/>
        </authorList>
    </citation>
    <scope>NUCLEOTIDE SEQUENCE [LARGE SCALE GENOMIC DNA]</scope>
    <source>
        <strain evidence="5">aSej3</strain>
    </source>
</reference>
<evidence type="ECO:0000256" key="3">
    <source>
        <dbReference type="ARBA" id="ARBA00023235"/>
    </source>
</evidence>
<keyword evidence="3" id="KW-0413">Isomerase</keyword>
<dbReference type="GO" id="GO:0004165">
    <property type="term" value="F:delta(3)-delta(2)-enoyl-CoA isomerase activity"/>
    <property type="evidence" value="ECO:0007669"/>
    <property type="project" value="UniProtKB-ARBA"/>
</dbReference>
<dbReference type="GO" id="GO:0004300">
    <property type="term" value="F:enoyl-CoA hydratase activity"/>
    <property type="evidence" value="ECO:0007669"/>
    <property type="project" value="UniProtKB-EC"/>
</dbReference>
<dbReference type="PANTHER" id="PTHR43684:SF1">
    <property type="entry name" value="ENOYL-COA DELTA ISOMERASE 2"/>
    <property type="match status" value="1"/>
</dbReference>
<dbReference type="InterPro" id="IPR051053">
    <property type="entry name" value="ECH/Chromodomain_protein"/>
</dbReference>